<dbReference type="RefSeq" id="WP_189333211.1">
    <property type="nucleotide sequence ID" value="NZ_AP023356.1"/>
</dbReference>
<dbReference type="Proteomes" id="UP000676967">
    <property type="component" value="Chromosome"/>
</dbReference>
<evidence type="ECO:0000313" key="2">
    <source>
        <dbReference type="Proteomes" id="UP000676967"/>
    </source>
</evidence>
<organism evidence="1 2">
    <name type="scientific">Actinoplanes ianthinogenes</name>
    <dbReference type="NCBI Taxonomy" id="122358"/>
    <lineage>
        <taxon>Bacteria</taxon>
        <taxon>Bacillati</taxon>
        <taxon>Actinomycetota</taxon>
        <taxon>Actinomycetes</taxon>
        <taxon>Micromonosporales</taxon>
        <taxon>Micromonosporaceae</taxon>
        <taxon>Actinoplanes</taxon>
    </lineage>
</organism>
<evidence type="ECO:0008006" key="3">
    <source>
        <dbReference type="Google" id="ProtNLM"/>
    </source>
</evidence>
<accession>A0ABM7LR36</accession>
<sequence length="326" mass="33786">MGWDSVPWLVGGGAEHSPEVGRLLAYAAMAGNEGIIGSADLRVAALATPGSSVTVAPGACGILCRATSQQYQMYAGRMATQDTVAISATGSGSGRSDLIVARVEDPWLSGEPWDDPANPKVGPYIYTRVIPNVPNTTTTVTGLNLGYSAIPLARIDIPASTATITQAMIVDLRKIANPRRSRQLLVTSPTASQSLTSTATTPADWPAAAVKSVTVPPWAVQAKIVITAAGVVAVGDVVDGWVRNRFGTVYGQETYFDTNGVSGGNGLDKTLMTADVLTVPSALRGTSTAVALQGRLKYRGPSGLGRLDATTGTTLVADIEFLEVAE</sequence>
<gene>
    <name evidence="1" type="ORF">Aiant_23380</name>
</gene>
<reference evidence="1 2" key="1">
    <citation type="submission" date="2020-08" db="EMBL/GenBank/DDBJ databases">
        <title>Whole genome shotgun sequence of Actinoplanes ianthinogenes NBRC 13996.</title>
        <authorList>
            <person name="Komaki H."/>
            <person name="Tamura T."/>
        </authorList>
    </citation>
    <scope>NUCLEOTIDE SEQUENCE [LARGE SCALE GENOMIC DNA]</scope>
    <source>
        <strain evidence="1 2">NBRC 13996</strain>
    </source>
</reference>
<dbReference type="EMBL" id="AP023356">
    <property type="protein sequence ID" value="BCJ41681.1"/>
    <property type="molecule type" value="Genomic_DNA"/>
</dbReference>
<proteinExistence type="predicted"/>
<evidence type="ECO:0000313" key="1">
    <source>
        <dbReference type="EMBL" id="BCJ41681.1"/>
    </source>
</evidence>
<protein>
    <recommendedName>
        <fullName evidence="3">Minor tail protein</fullName>
    </recommendedName>
</protein>
<name>A0ABM7LR36_9ACTN</name>
<keyword evidence="2" id="KW-1185">Reference proteome</keyword>